<evidence type="ECO:0000256" key="1">
    <source>
        <dbReference type="SAM" id="MobiDB-lite"/>
    </source>
</evidence>
<accession>A0A0H1BJT2</accession>
<proteinExistence type="predicted"/>
<sequence length="158" mass="17229">MESDTSASYEQGVRSLSLDMAGNRRRNHAVAGKNNGLPRKSRVGTQRHRCHSRRHRQAPRPRLPPRAPQRERAPKDTQRGESTIASPEHPSAKLLIATPSGPGTGGWERSVATGLVSTSSLPMSSTTRSPGMAWSGQPVLLLVSYQFFNLSGDSLMFN</sequence>
<organism evidence="2 3">
    <name type="scientific">Blastomyces silverae</name>
    <dbReference type="NCBI Taxonomy" id="2060906"/>
    <lineage>
        <taxon>Eukaryota</taxon>
        <taxon>Fungi</taxon>
        <taxon>Dikarya</taxon>
        <taxon>Ascomycota</taxon>
        <taxon>Pezizomycotina</taxon>
        <taxon>Eurotiomycetes</taxon>
        <taxon>Eurotiomycetidae</taxon>
        <taxon>Onygenales</taxon>
        <taxon>Ajellomycetaceae</taxon>
        <taxon>Blastomyces</taxon>
    </lineage>
</organism>
<protein>
    <submittedName>
        <fullName evidence="2">Uncharacterized protein</fullName>
    </submittedName>
</protein>
<gene>
    <name evidence="2" type="ORF">EMPG_15181</name>
</gene>
<dbReference type="Proteomes" id="UP000053573">
    <property type="component" value="Unassembled WGS sequence"/>
</dbReference>
<feature type="compositionally biased region" description="Basic and acidic residues" evidence="1">
    <location>
        <begin position="68"/>
        <end position="79"/>
    </location>
</feature>
<dbReference type="EMBL" id="LDEV01002354">
    <property type="protein sequence ID" value="KLJ09411.1"/>
    <property type="molecule type" value="Genomic_DNA"/>
</dbReference>
<keyword evidence="3" id="KW-1185">Reference proteome</keyword>
<reference evidence="3" key="1">
    <citation type="journal article" date="2015" name="PLoS Genet.">
        <title>The dynamic genome and transcriptome of the human fungal pathogen Blastomyces and close relative Emmonsia.</title>
        <authorList>
            <person name="Munoz J.F."/>
            <person name="Gauthier G.M."/>
            <person name="Desjardins C.A."/>
            <person name="Gallo J.E."/>
            <person name="Holder J."/>
            <person name="Sullivan T.D."/>
            <person name="Marty A.J."/>
            <person name="Carmen J.C."/>
            <person name="Chen Z."/>
            <person name="Ding L."/>
            <person name="Gujja S."/>
            <person name="Magrini V."/>
            <person name="Misas E."/>
            <person name="Mitreva M."/>
            <person name="Priest M."/>
            <person name="Saif S."/>
            <person name="Whiston E.A."/>
            <person name="Young S."/>
            <person name="Zeng Q."/>
            <person name="Goldman W.E."/>
            <person name="Mardis E.R."/>
            <person name="Taylor J.W."/>
            <person name="McEwen J.G."/>
            <person name="Clay O.K."/>
            <person name="Klein B.S."/>
            <person name="Cuomo C.A."/>
        </authorList>
    </citation>
    <scope>NUCLEOTIDE SEQUENCE [LARGE SCALE GENOMIC DNA]</scope>
    <source>
        <strain evidence="3">UAMH 139</strain>
    </source>
</reference>
<comment type="caution">
    <text evidence="2">The sequence shown here is derived from an EMBL/GenBank/DDBJ whole genome shotgun (WGS) entry which is preliminary data.</text>
</comment>
<dbReference type="AlphaFoldDB" id="A0A0H1BJT2"/>
<evidence type="ECO:0000313" key="3">
    <source>
        <dbReference type="Proteomes" id="UP000053573"/>
    </source>
</evidence>
<feature type="compositionally biased region" description="Basic residues" evidence="1">
    <location>
        <begin position="39"/>
        <end position="59"/>
    </location>
</feature>
<feature type="region of interest" description="Disordered" evidence="1">
    <location>
        <begin position="1"/>
        <end position="110"/>
    </location>
</feature>
<name>A0A0H1BJT2_9EURO</name>
<evidence type="ECO:0000313" key="2">
    <source>
        <dbReference type="EMBL" id="KLJ09411.1"/>
    </source>
</evidence>